<dbReference type="Pfam" id="PF00161">
    <property type="entry name" value="RIP"/>
    <property type="match status" value="1"/>
</dbReference>
<proteinExistence type="predicted"/>
<keyword evidence="2" id="KW-0472">Membrane</keyword>
<gene>
    <name evidence="3" type="ORF">OHA22_47750</name>
</gene>
<dbReference type="InterPro" id="IPR017989">
    <property type="entry name" value="Ribosome_inactivat_1/2"/>
</dbReference>
<dbReference type="GO" id="GO:0017148">
    <property type="term" value="P:negative regulation of translation"/>
    <property type="evidence" value="ECO:0007669"/>
    <property type="project" value="InterPro"/>
</dbReference>
<dbReference type="InterPro" id="IPR001574">
    <property type="entry name" value="Ribosome_inactivat_prot"/>
</dbReference>
<reference evidence="3" key="1">
    <citation type="submission" date="2022-10" db="EMBL/GenBank/DDBJ databases">
        <title>The complete genomes of actinobacterial strains from the NBC collection.</title>
        <authorList>
            <person name="Joergensen T.S."/>
            <person name="Alvarez Arevalo M."/>
            <person name="Sterndorff E.B."/>
            <person name="Faurdal D."/>
            <person name="Vuksanovic O."/>
            <person name="Mourched A.-S."/>
            <person name="Charusanti P."/>
            <person name="Shaw S."/>
            <person name="Blin K."/>
            <person name="Weber T."/>
        </authorList>
    </citation>
    <scope>NUCLEOTIDE SEQUENCE</scope>
    <source>
        <strain evidence="3">NBC_00093</strain>
    </source>
</reference>
<organism evidence="3">
    <name type="scientific">Streptomyces sp. NBC_00093</name>
    <dbReference type="NCBI Taxonomy" id="2975649"/>
    <lineage>
        <taxon>Bacteria</taxon>
        <taxon>Bacillati</taxon>
        <taxon>Actinomycetota</taxon>
        <taxon>Actinomycetes</taxon>
        <taxon>Kitasatosporales</taxon>
        <taxon>Streptomycetaceae</taxon>
        <taxon>Streptomyces</taxon>
    </lineage>
</organism>
<feature type="region of interest" description="Disordered" evidence="1">
    <location>
        <begin position="1"/>
        <end position="23"/>
    </location>
</feature>
<accession>A0AAU2AGV4</accession>
<dbReference type="AlphaFoldDB" id="A0AAU2AGV4"/>
<dbReference type="InterPro" id="IPR036041">
    <property type="entry name" value="Ribosome-inact_prot_sf"/>
</dbReference>
<name>A0AAU2AGV4_9ACTN</name>
<dbReference type="InterPro" id="IPR016138">
    <property type="entry name" value="Ribosome_inactivat_prot_sub1"/>
</dbReference>
<sequence>MSINSRVANVGDSKAGIRHTEHRENSAMSRFQILRRLRPSAVVPAVFVGVLAVTGVSGLAEAPPSSLGGGAVQLVDENVPTDGMSYDMTSTNRSEVGRRYDAIIRDIRGRVRATPLYGGITLTRNQDDYFPVTLAMGRSQITLVFNARNLYIVGWRNDGTDRYYRLGAGPKSFAGARTTNLNWLNYNDMEGAANIDRGSLAISMDSIQGSISDLGNLHYTAAGRNQARALLILTQAFAEGARFDYFSYRISEGIRSATSYFAGTSSTISSTGSGSNSGRDLIGVTGLQLENSWGALSRATQNATHNHAAPRFHIGNGDLTTLAAIDAQLAIALWHTL</sequence>
<protein>
    <submittedName>
        <fullName evidence="3">Ribosome-inactivating family protein</fullName>
    </submittedName>
</protein>
<evidence type="ECO:0000313" key="3">
    <source>
        <dbReference type="EMBL" id="WTT22698.1"/>
    </source>
</evidence>
<keyword evidence="2" id="KW-0812">Transmembrane</keyword>
<dbReference type="SUPFAM" id="SSF56371">
    <property type="entry name" value="Ribosome inactivating proteins (RIP)"/>
    <property type="match status" value="1"/>
</dbReference>
<feature type="transmembrane region" description="Helical" evidence="2">
    <location>
        <begin position="40"/>
        <end position="60"/>
    </location>
</feature>
<dbReference type="PRINTS" id="PR00396">
    <property type="entry name" value="SHIGARICIN"/>
</dbReference>
<dbReference type="PANTHER" id="PTHR33453:SF34">
    <property type="entry name" value="RIBOSOME-INACTIVATING PROTEIN"/>
    <property type="match status" value="1"/>
</dbReference>
<keyword evidence="2" id="KW-1133">Transmembrane helix</keyword>
<dbReference type="GO" id="GO:0030598">
    <property type="term" value="F:rRNA N-glycosylase activity"/>
    <property type="evidence" value="ECO:0007669"/>
    <property type="project" value="InterPro"/>
</dbReference>
<dbReference type="PANTHER" id="PTHR33453">
    <property type="match status" value="1"/>
</dbReference>
<evidence type="ECO:0000256" key="1">
    <source>
        <dbReference type="SAM" id="MobiDB-lite"/>
    </source>
</evidence>
<dbReference type="Gene3D" id="3.40.420.10">
    <property type="entry name" value="Ricin (A subunit), domain 1"/>
    <property type="match status" value="1"/>
</dbReference>
<evidence type="ECO:0000256" key="2">
    <source>
        <dbReference type="SAM" id="Phobius"/>
    </source>
</evidence>
<dbReference type="EMBL" id="CP108222">
    <property type="protein sequence ID" value="WTT22698.1"/>
    <property type="molecule type" value="Genomic_DNA"/>
</dbReference>